<gene>
    <name evidence="1" type="ORF">BV25DRAFT_1802318</name>
</gene>
<proteinExistence type="predicted"/>
<evidence type="ECO:0000313" key="1">
    <source>
        <dbReference type="EMBL" id="KAI0063296.1"/>
    </source>
</evidence>
<reference evidence="1" key="1">
    <citation type="submission" date="2021-03" db="EMBL/GenBank/DDBJ databases">
        <authorList>
            <consortium name="DOE Joint Genome Institute"/>
            <person name="Ahrendt S."/>
            <person name="Looney B.P."/>
            <person name="Miyauchi S."/>
            <person name="Morin E."/>
            <person name="Drula E."/>
            <person name="Courty P.E."/>
            <person name="Chicoki N."/>
            <person name="Fauchery L."/>
            <person name="Kohler A."/>
            <person name="Kuo A."/>
            <person name="Labutti K."/>
            <person name="Pangilinan J."/>
            <person name="Lipzen A."/>
            <person name="Riley R."/>
            <person name="Andreopoulos W."/>
            <person name="He G."/>
            <person name="Johnson J."/>
            <person name="Barry K.W."/>
            <person name="Grigoriev I.V."/>
            <person name="Nagy L."/>
            <person name="Hibbett D."/>
            <person name="Henrissat B."/>
            <person name="Matheny P.B."/>
            <person name="Labbe J."/>
            <person name="Martin F."/>
        </authorList>
    </citation>
    <scope>NUCLEOTIDE SEQUENCE</scope>
    <source>
        <strain evidence="1">HHB10654</strain>
    </source>
</reference>
<reference evidence="1" key="2">
    <citation type="journal article" date="2022" name="New Phytol.">
        <title>Evolutionary transition to the ectomycorrhizal habit in the genomes of a hyperdiverse lineage of mushroom-forming fungi.</title>
        <authorList>
            <person name="Looney B."/>
            <person name="Miyauchi S."/>
            <person name="Morin E."/>
            <person name="Drula E."/>
            <person name="Courty P.E."/>
            <person name="Kohler A."/>
            <person name="Kuo A."/>
            <person name="LaButti K."/>
            <person name="Pangilinan J."/>
            <person name="Lipzen A."/>
            <person name="Riley R."/>
            <person name="Andreopoulos W."/>
            <person name="He G."/>
            <person name="Johnson J."/>
            <person name="Nolan M."/>
            <person name="Tritt A."/>
            <person name="Barry K.W."/>
            <person name="Grigoriev I.V."/>
            <person name="Nagy L.G."/>
            <person name="Hibbett D."/>
            <person name="Henrissat B."/>
            <person name="Matheny P.B."/>
            <person name="Labbe J."/>
            <person name="Martin F.M."/>
        </authorList>
    </citation>
    <scope>NUCLEOTIDE SEQUENCE</scope>
    <source>
        <strain evidence="1">HHB10654</strain>
    </source>
</reference>
<keyword evidence="2" id="KW-1185">Reference proteome</keyword>
<comment type="caution">
    <text evidence="1">The sequence shown here is derived from an EMBL/GenBank/DDBJ whole genome shotgun (WGS) entry which is preliminary data.</text>
</comment>
<name>A0ACB8T590_9AGAM</name>
<protein>
    <submittedName>
        <fullName evidence="1">Uncharacterized protein</fullName>
    </submittedName>
</protein>
<dbReference type="EMBL" id="MU277203">
    <property type="protein sequence ID" value="KAI0063296.1"/>
    <property type="molecule type" value="Genomic_DNA"/>
</dbReference>
<organism evidence="1 2">
    <name type="scientific">Artomyces pyxidatus</name>
    <dbReference type="NCBI Taxonomy" id="48021"/>
    <lineage>
        <taxon>Eukaryota</taxon>
        <taxon>Fungi</taxon>
        <taxon>Dikarya</taxon>
        <taxon>Basidiomycota</taxon>
        <taxon>Agaricomycotina</taxon>
        <taxon>Agaricomycetes</taxon>
        <taxon>Russulales</taxon>
        <taxon>Auriscalpiaceae</taxon>
        <taxon>Artomyces</taxon>
    </lineage>
</organism>
<dbReference type="Proteomes" id="UP000814140">
    <property type="component" value="Unassembled WGS sequence"/>
</dbReference>
<evidence type="ECO:0000313" key="2">
    <source>
        <dbReference type="Proteomes" id="UP000814140"/>
    </source>
</evidence>
<sequence>MSVAVKVSPSPGFCVKSTSLQSGIYTASAPDPNDAEKRILKKIPVPQGLKIFVNVAWSRDVPPPPEGSEEAIQRAMEGQDIDELNPDGWFVPVIVSDGRQDADKAGKPSLVFDSIFHSSLKSRALKNPEFKTFLIELALQRIEAQSSLQLSRTLGTPNIASKGPLPPRTVSIPTTLFPAGHAQHVAPAKKLIEEVQPAPPKSILKSEAPLETPAWTWAHDGARIQLTIQVPKLTRADLPSAVLDLEPRRITLHVPRLYALDVDLDLPDAALAKALALEGAGPHGTEQGLMLKRARDLDVDGARAEWRVAEGRLVLYA</sequence>
<accession>A0ACB8T590</accession>